<dbReference type="Proteomes" id="UP001501427">
    <property type="component" value="Unassembled WGS sequence"/>
</dbReference>
<dbReference type="EMBL" id="BAAAHD010000006">
    <property type="protein sequence ID" value="GAA0550516.1"/>
    <property type="molecule type" value="Genomic_DNA"/>
</dbReference>
<sequence>MRVDPMSDRREDPPPGTSLGSWKGLVPIGVAAAAALVIGAGVDVVRSHQRAAKKESEAKTSAEAAQTPARYVVGITESGAALVVRDTQTGDDVGLPVAAPPDRRFHRVAPARDGSYVVASYAGRDVAFQRFFLDEDGRPKSLEDIAKAGISGTGASTKWSELAVSSNGDRFAYVTYKGMRARVEVVSFQDGARKVWTTKSPGRIGSLSWSGATLSFVWSPVRAVGGEVKETKHEVRTLDTDGAGGDLRVSKALMPLPEGGTAAVFYGKGIAVGIMKNSQLSVQAYTLEGQPGEVVWQQNVKGDLTDLDATPMGNGFLATAGDLYPQGTHPVPGEDLTDAAW</sequence>
<evidence type="ECO:0000313" key="3">
    <source>
        <dbReference type="Proteomes" id="UP001501427"/>
    </source>
</evidence>
<evidence type="ECO:0000313" key="2">
    <source>
        <dbReference type="EMBL" id="GAA0550516.1"/>
    </source>
</evidence>
<dbReference type="SUPFAM" id="SSF50969">
    <property type="entry name" value="YVTN repeat-like/Quinoprotein amine dehydrogenase"/>
    <property type="match status" value="1"/>
</dbReference>
<evidence type="ECO:0008006" key="4">
    <source>
        <dbReference type="Google" id="ProtNLM"/>
    </source>
</evidence>
<accession>A0ABP3NQR0</accession>
<reference evidence="3" key="1">
    <citation type="journal article" date="2019" name="Int. J. Syst. Evol. Microbiol.">
        <title>The Global Catalogue of Microorganisms (GCM) 10K type strain sequencing project: providing services to taxonomists for standard genome sequencing and annotation.</title>
        <authorList>
            <consortium name="The Broad Institute Genomics Platform"/>
            <consortium name="The Broad Institute Genome Sequencing Center for Infectious Disease"/>
            <person name="Wu L."/>
            <person name="Ma J."/>
        </authorList>
    </citation>
    <scope>NUCLEOTIDE SEQUENCE [LARGE SCALE GENOMIC DNA]</scope>
    <source>
        <strain evidence="3">JCM 10667</strain>
    </source>
</reference>
<dbReference type="InterPro" id="IPR011044">
    <property type="entry name" value="Quino_amine_DH_bsu"/>
</dbReference>
<proteinExistence type="predicted"/>
<protein>
    <recommendedName>
        <fullName evidence="4">WD40 repeat domain-containing protein</fullName>
    </recommendedName>
</protein>
<keyword evidence="3" id="KW-1185">Reference proteome</keyword>
<feature type="region of interest" description="Disordered" evidence="1">
    <location>
        <begin position="1"/>
        <end position="21"/>
    </location>
</feature>
<name>A0ABP3NQR0_9ACTN</name>
<evidence type="ECO:0000256" key="1">
    <source>
        <dbReference type="SAM" id="MobiDB-lite"/>
    </source>
</evidence>
<gene>
    <name evidence="2" type="ORF">GCM10009546_10790</name>
</gene>
<organism evidence="2 3">
    <name type="scientific">Actinomadura livida</name>
    <dbReference type="NCBI Taxonomy" id="79909"/>
    <lineage>
        <taxon>Bacteria</taxon>
        <taxon>Bacillati</taxon>
        <taxon>Actinomycetota</taxon>
        <taxon>Actinomycetes</taxon>
        <taxon>Streptosporangiales</taxon>
        <taxon>Thermomonosporaceae</taxon>
        <taxon>Actinomadura</taxon>
    </lineage>
</organism>
<comment type="caution">
    <text evidence="2">The sequence shown here is derived from an EMBL/GenBank/DDBJ whole genome shotgun (WGS) entry which is preliminary data.</text>
</comment>
<feature type="compositionally biased region" description="Basic and acidic residues" evidence="1">
    <location>
        <begin position="1"/>
        <end position="13"/>
    </location>
</feature>